<evidence type="ECO:0000313" key="3">
    <source>
        <dbReference type="Proteomes" id="UP001597188"/>
    </source>
</evidence>
<proteinExistence type="predicted"/>
<dbReference type="Proteomes" id="UP001597188">
    <property type="component" value="Unassembled WGS sequence"/>
</dbReference>
<dbReference type="RefSeq" id="WP_137636101.1">
    <property type="nucleotide sequence ID" value="NZ_BJDL01000033.1"/>
</dbReference>
<feature type="region of interest" description="Disordered" evidence="1">
    <location>
        <begin position="30"/>
        <end position="102"/>
    </location>
</feature>
<reference evidence="3" key="1">
    <citation type="journal article" date="2019" name="Int. J. Syst. Evol. Microbiol.">
        <title>The Global Catalogue of Microorganisms (GCM) 10K type strain sequencing project: providing services to taxonomists for standard genome sequencing and annotation.</title>
        <authorList>
            <consortium name="The Broad Institute Genomics Platform"/>
            <consortium name="The Broad Institute Genome Sequencing Center for Infectious Disease"/>
            <person name="Wu L."/>
            <person name="Ma J."/>
        </authorList>
    </citation>
    <scope>NUCLEOTIDE SEQUENCE [LARGE SCALE GENOMIC DNA]</scope>
    <source>
        <strain evidence="3">CCM 8931</strain>
    </source>
</reference>
<organism evidence="2 3">
    <name type="scientific">Lactiplantibacillus songbeiensis</name>
    <dbReference type="NCBI Taxonomy" id="2559920"/>
    <lineage>
        <taxon>Bacteria</taxon>
        <taxon>Bacillati</taxon>
        <taxon>Bacillota</taxon>
        <taxon>Bacilli</taxon>
        <taxon>Lactobacillales</taxon>
        <taxon>Lactobacillaceae</taxon>
        <taxon>Lactiplantibacillus</taxon>
    </lineage>
</organism>
<feature type="compositionally biased region" description="Low complexity" evidence="1">
    <location>
        <begin position="34"/>
        <end position="74"/>
    </location>
</feature>
<name>A0ABW4C3R5_9LACO</name>
<keyword evidence="3" id="KW-1185">Reference proteome</keyword>
<sequence>MKKVILVVTGMIITVLLVFGGLEWIGSQPDHSDAASQASSSKATSQQSSSQSLVSSSAVSESSSSAVAQSSVSATDSETGEKLSADDSSALDDLKGTRAEETSTINNKEVTFSQFYRASGSWNWVIQSQQRGTIAVTDITSINKQGNQYQMKAHEADSNVTDNLTVNVHSDGSYDLRSNSLNLHGEYGSQADNPNKISHDVSELIDIHGEKVKEDSSTRNNGEITYSEFYEGSDGGHWRISSNKRGTIEDGRIDSIESVDVGAALLHMTSDVDPSKPSYDLYVMPANNADFFYEIQTDYQHLHGMYDNPG</sequence>
<evidence type="ECO:0000256" key="1">
    <source>
        <dbReference type="SAM" id="MobiDB-lite"/>
    </source>
</evidence>
<protein>
    <recommendedName>
        <fullName evidence="4">Lipoprotein</fullName>
    </recommendedName>
</protein>
<feature type="compositionally biased region" description="Basic and acidic residues" evidence="1">
    <location>
        <begin position="92"/>
        <end position="101"/>
    </location>
</feature>
<dbReference type="EMBL" id="JBHTOJ010000039">
    <property type="protein sequence ID" value="MFD1421390.1"/>
    <property type="molecule type" value="Genomic_DNA"/>
</dbReference>
<gene>
    <name evidence="2" type="ORF">ACFQ5L_10610</name>
</gene>
<evidence type="ECO:0000313" key="2">
    <source>
        <dbReference type="EMBL" id="MFD1421390.1"/>
    </source>
</evidence>
<comment type="caution">
    <text evidence="2">The sequence shown here is derived from an EMBL/GenBank/DDBJ whole genome shotgun (WGS) entry which is preliminary data.</text>
</comment>
<accession>A0ABW4C3R5</accession>
<evidence type="ECO:0008006" key="4">
    <source>
        <dbReference type="Google" id="ProtNLM"/>
    </source>
</evidence>